<dbReference type="PANTHER" id="PTHR43289:SF6">
    <property type="entry name" value="SERINE_THREONINE-PROTEIN KINASE NEKL-3"/>
    <property type="match status" value="1"/>
</dbReference>
<dbReference type="SMART" id="SM00220">
    <property type="entry name" value="S_TKc"/>
    <property type="match status" value="1"/>
</dbReference>
<dbReference type="Pfam" id="PF03793">
    <property type="entry name" value="PASTA"/>
    <property type="match status" value="4"/>
</dbReference>
<evidence type="ECO:0000256" key="4">
    <source>
        <dbReference type="ARBA" id="ARBA00022737"/>
    </source>
</evidence>
<proteinExistence type="predicted"/>
<feature type="region of interest" description="Disordered" evidence="10">
    <location>
        <begin position="321"/>
        <end position="356"/>
    </location>
</feature>
<dbReference type="PANTHER" id="PTHR43289">
    <property type="entry name" value="MITOGEN-ACTIVATED PROTEIN KINASE KINASE KINASE 20-RELATED"/>
    <property type="match status" value="1"/>
</dbReference>
<evidence type="ECO:0000256" key="7">
    <source>
        <dbReference type="ARBA" id="ARBA00022840"/>
    </source>
</evidence>
<comment type="caution">
    <text evidence="14">The sequence shown here is derived from an EMBL/GenBank/DDBJ whole genome shotgun (WGS) entry which is preliminary data.</text>
</comment>
<sequence>MNSSDPLIGSAIDGRYYLTARIARGGMATVYRARDSRLDRDVALKIIHPHLAEDPSFVERFIREARSAASLSSPHIVSVYDQGIARVGGADRAYLVMELMSGPNLRTELNSHGSLPIGAALAITRQVLRALAVAHAKNVIHRDVKPENILLESSIDTSAVMSAPKVNAKVADFGLARAASDPRGTSTGTLLGTVAYVPPELVTHATASPTSDIYSTGIMLYELIAGALPFEGETAIQIAFSHVNTPMPRLTELAQWMPAGIDSLIALFTSKDPAKRPATASAAIDALDDVAASVPDELRFRRIPVFPSAQPVAPAATAVLERSEAPTAPSHNPPSQATIALPQVSRGPVQPTARLDVGTGTTTELRQARPATRKRRWPAVVVLLILLAAAATGAWWYFTKGPGLRIEVPAVAGETTVSAEKSILHAQLQSKIESAYSDTVAKDTVIGTDPEAGTKIHPSRVVTIIVSRGIEQVEVPDVVGKKSEDAQNALTEGRLSPEIAEEYSEDVPAGEVITQKPAAGNHINHDSTVTITVSKGRQPIEIRDYTGSSGEVASGELRALGFAVDVKGTFSDTVPEGEVISQKPASGTGYKGDTITLTVSKGPELVEVPSVFGKQKDNAVKELEKAGFKIKVEVDALWGEVFGTVRAQSPAAGEKVKKGSTITINVV</sequence>
<keyword evidence="3 14" id="KW-0808">Transferase</keyword>
<protein>
    <recommendedName>
        <fullName evidence="1">non-specific serine/threonine protein kinase</fullName>
        <ecNumber evidence="1">2.7.11.1</ecNumber>
    </recommendedName>
</protein>
<feature type="transmembrane region" description="Helical" evidence="11">
    <location>
        <begin position="377"/>
        <end position="398"/>
    </location>
</feature>
<keyword evidence="5" id="KW-0547">Nucleotide-binding</keyword>
<keyword evidence="7" id="KW-0067">ATP-binding</keyword>
<dbReference type="InterPro" id="IPR011009">
    <property type="entry name" value="Kinase-like_dom_sf"/>
</dbReference>
<evidence type="ECO:0000259" key="12">
    <source>
        <dbReference type="PROSITE" id="PS50011"/>
    </source>
</evidence>
<dbReference type="EC" id="2.7.11.1" evidence="1"/>
<evidence type="ECO:0000259" key="13">
    <source>
        <dbReference type="PROSITE" id="PS51178"/>
    </source>
</evidence>
<evidence type="ECO:0000256" key="9">
    <source>
        <dbReference type="ARBA" id="ARBA00048679"/>
    </source>
</evidence>
<dbReference type="GO" id="GO:0004674">
    <property type="term" value="F:protein serine/threonine kinase activity"/>
    <property type="evidence" value="ECO:0007669"/>
    <property type="project" value="UniProtKB-EC"/>
</dbReference>
<comment type="catalytic activity">
    <reaction evidence="8">
        <text>L-threonyl-[protein] + ATP = O-phospho-L-threonyl-[protein] + ADP + H(+)</text>
        <dbReference type="Rhea" id="RHEA:46608"/>
        <dbReference type="Rhea" id="RHEA-COMP:11060"/>
        <dbReference type="Rhea" id="RHEA-COMP:11605"/>
        <dbReference type="ChEBI" id="CHEBI:15378"/>
        <dbReference type="ChEBI" id="CHEBI:30013"/>
        <dbReference type="ChEBI" id="CHEBI:30616"/>
        <dbReference type="ChEBI" id="CHEBI:61977"/>
        <dbReference type="ChEBI" id="CHEBI:456216"/>
        <dbReference type="EC" id="2.7.11.1"/>
    </reaction>
</comment>
<evidence type="ECO:0000313" key="14">
    <source>
        <dbReference type="EMBL" id="MDP9800173.1"/>
    </source>
</evidence>
<feature type="domain" description="PASTA" evidence="13">
    <location>
        <begin position="400"/>
        <end position="468"/>
    </location>
</feature>
<feature type="domain" description="PASTA" evidence="13">
    <location>
        <begin position="602"/>
        <end position="667"/>
    </location>
</feature>
<dbReference type="EMBL" id="JAUSQW010000001">
    <property type="protein sequence ID" value="MDP9800173.1"/>
    <property type="molecule type" value="Genomic_DNA"/>
</dbReference>
<dbReference type="Pfam" id="PF00069">
    <property type="entry name" value="Pkinase"/>
    <property type="match status" value="1"/>
</dbReference>
<keyword evidence="6 14" id="KW-0418">Kinase</keyword>
<organism evidence="14 15">
    <name type="scientific">Arcanobacterium wilhelmae</name>
    <dbReference type="NCBI Taxonomy" id="1803177"/>
    <lineage>
        <taxon>Bacteria</taxon>
        <taxon>Bacillati</taxon>
        <taxon>Actinomycetota</taxon>
        <taxon>Actinomycetes</taxon>
        <taxon>Actinomycetales</taxon>
        <taxon>Actinomycetaceae</taxon>
        <taxon>Arcanobacterium</taxon>
    </lineage>
</organism>
<keyword evidence="11" id="KW-0472">Membrane</keyword>
<dbReference type="SUPFAM" id="SSF56112">
    <property type="entry name" value="Protein kinase-like (PK-like)"/>
    <property type="match status" value="1"/>
</dbReference>
<feature type="domain" description="PASTA" evidence="13">
    <location>
        <begin position="469"/>
        <end position="535"/>
    </location>
</feature>
<keyword evidence="4" id="KW-0677">Repeat</keyword>
<dbReference type="PROSITE" id="PS50011">
    <property type="entry name" value="PROTEIN_KINASE_DOM"/>
    <property type="match status" value="1"/>
</dbReference>
<dbReference type="PROSITE" id="PS00108">
    <property type="entry name" value="PROTEIN_KINASE_ST"/>
    <property type="match status" value="1"/>
</dbReference>
<dbReference type="Gene3D" id="3.30.10.20">
    <property type="match status" value="4"/>
</dbReference>
<keyword evidence="11" id="KW-0812">Transmembrane</keyword>
<evidence type="ECO:0000256" key="8">
    <source>
        <dbReference type="ARBA" id="ARBA00047899"/>
    </source>
</evidence>
<evidence type="ECO:0000256" key="2">
    <source>
        <dbReference type="ARBA" id="ARBA00022527"/>
    </source>
</evidence>
<keyword evidence="11" id="KW-1133">Transmembrane helix</keyword>
<comment type="catalytic activity">
    <reaction evidence="9">
        <text>L-seryl-[protein] + ATP = O-phospho-L-seryl-[protein] + ADP + H(+)</text>
        <dbReference type="Rhea" id="RHEA:17989"/>
        <dbReference type="Rhea" id="RHEA-COMP:9863"/>
        <dbReference type="Rhea" id="RHEA-COMP:11604"/>
        <dbReference type="ChEBI" id="CHEBI:15378"/>
        <dbReference type="ChEBI" id="CHEBI:29999"/>
        <dbReference type="ChEBI" id="CHEBI:30616"/>
        <dbReference type="ChEBI" id="CHEBI:83421"/>
        <dbReference type="ChEBI" id="CHEBI:456216"/>
        <dbReference type="EC" id="2.7.11.1"/>
    </reaction>
</comment>
<dbReference type="CDD" id="cd14014">
    <property type="entry name" value="STKc_PknB_like"/>
    <property type="match status" value="1"/>
</dbReference>
<evidence type="ECO:0000256" key="5">
    <source>
        <dbReference type="ARBA" id="ARBA00022741"/>
    </source>
</evidence>
<accession>A0ABT9N903</accession>
<dbReference type="InterPro" id="IPR005543">
    <property type="entry name" value="PASTA_dom"/>
</dbReference>
<dbReference type="Gene3D" id="3.30.200.20">
    <property type="entry name" value="Phosphorylase Kinase, domain 1"/>
    <property type="match status" value="1"/>
</dbReference>
<dbReference type="RefSeq" id="WP_307014056.1">
    <property type="nucleotide sequence ID" value="NZ_JAUSQW010000001.1"/>
</dbReference>
<evidence type="ECO:0000313" key="15">
    <source>
        <dbReference type="Proteomes" id="UP001235966"/>
    </source>
</evidence>
<feature type="domain" description="Protein kinase" evidence="12">
    <location>
        <begin position="16"/>
        <end position="287"/>
    </location>
</feature>
<evidence type="ECO:0000256" key="6">
    <source>
        <dbReference type="ARBA" id="ARBA00022777"/>
    </source>
</evidence>
<evidence type="ECO:0000256" key="10">
    <source>
        <dbReference type="SAM" id="MobiDB-lite"/>
    </source>
</evidence>
<feature type="domain" description="PASTA" evidence="13">
    <location>
        <begin position="536"/>
        <end position="601"/>
    </location>
</feature>
<dbReference type="InterPro" id="IPR008271">
    <property type="entry name" value="Ser/Thr_kinase_AS"/>
</dbReference>
<dbReference type="CDD" id="cd06577">
    <property type="entry name" value="PASTA_pknB"/>
    <property type="match status" value="4"/>
</dbReference>
<gene>
    <name evidence="14" type="ORF">J2S49_000249</name>
</gene>
<dbReference type="SMART" id="SM00740">
    <property type="entry name" value="PASTA"/>
    <property type="match status" value="4"/>
</dbReference>
<dbReference type="PROSITE" id="PS51178">
    <property type="entry name" value="PASTA"/>
    <property type="match status" value="4"/>
</dbReference>
<dbReference type="SUPFAM" id="SSF54184">
    <property type="entry name" value="Penicillin-binding protein 2x (pbp-2x), c-terminal domain"/>
    <property type="match status" value="1"/>
</dbReference>
<reference evidence="14 15" key="1">
    <citation type="submission" date="2023-07" db="EMBL/GenBank/DDBJ databases">
        <title>Sequencing the genomes of 1000 actinobacteria strains.</title>
        <authorList>
            <person name="Klenk H.-P."/>
        </authorList>
    </citation>
    <scope>NUCLEOTIDE SEQUENCE [LARGE SCALE GENOMIC DNA]</scope>
    <source>
        <strain evidence="14 15">DSM 102162</strain>
    </source>
</reference>
<evidence type="ECO:0000256" key="3">
    <source>
        <dbReference type="ARBA" id="ARBA00022679"/>
    </source>
</evidence>
<dbReference type="Proteomes" id="UP001235966">
    <property type="component" value="Unassembled WGS sequence"/>
</dbReference>
<dbReference type="Gene3D" id="1.10.510.10">
    <property type="entry name" value="Transferase(Phosphotransferase) domain 1"/>
    <property type="match status" value="1"/>
</dbReference>
<keyword evidence="2" id="KW-0723">Serine/threonine-protein kinase</keyword>
<feature type="compositionally biased region" description="Polar residues" evidence="10">
    <location>
        <begin position="329"/>
        <end position="338"/>
    </location>
</feature>
<name>A0ABT9N903_9ACTO</name>
<keyword evidence="15" id="KW-1185">Reference proteome</keyword>
<dbReference type="InterPro" id="IPR000719">
    <property type="entry name" value="Prot_kinase_dom"/>
</dbReference>
<evidence type="ECO:0000256" key="11">
    <source>
        <dbReference type="SAM" id="Phobius"/>
    </source>
</evidence>
<dbReference type="NCBIfam" id="NF033483">
    <property type="entry name" value="PknB_PASTA_kin"/>
    <property type="match status" value="1"/>
</dbReference>
<evidence type="ECO:0000256" key="1">
    <source>
        <dbReference type="ARBA" id="ARBA00012513"/>
    </source>
</evidence>